<evidence type="ECO:0000313" key="3">
    <source>
        <dbReference type="EMBL" id="OLP45824.1"/>
    </source>
</evidence>
<dbReference type="InterPro" id="IPR017585">
    <property type="entry name" value="SAF_FlgA"/>
</dbReference>
<dbReference type="OrthoDB" id="8448733at2"/>
<name>A0A1Q8ZUT5_9HYPH</name>
<dbReference type="PANTHER" id="PTHR36307">
    <property type="entry name" value="FLAGELLA BASAL BODY P-RING FORMATION PROTEIN FLGA"/>
    <property type="match status" value="1"/>
</dbReference>
<dbReference type="NCBIfam" id="TIGR03170">
    <property type="entry name" value="flgA_cterm"/>
    <property type="match status" value="1"/>
</dbReference>
<comment type="caution">
    <text evidence="3">The sequence shown here is derived from an EMBL/GenBank/DDBJ whole genome shotgun (WGS) entry which is preliminary data.</text>
</comment>
<accession>A0A1Q8ZUT5</accession>
<protein>
    <recommendedName>
        <fullName evidence="1">Flagella basal body P-ring formation protein FlgA</fullName>
    </recommendedName>
</protein>
<gene>
    <name evidence="3" type="ORF">BJF95_11985</name>
</gene>
<dbReference type="Proteomes" id="UP000186894">
    <property type="component" value="Unassembled WGS sequence"/>
</dbReference>
<reference evidence="3 4" key="1">
    <citation type="submission" date="2016-09" db="EMBL/GenBank/DDBJ databases">
        <title>Rhizobium oryziradicis sp. nov., isolated from the root of rice.</title>
        <authorList>
            <person name="Zhao J."/>
            <person name="Zhang X."/>
        </authorList>
    </citation>
    <scope>NUCLEOTIDE SEQUENCE [LARGE SCALE GENOMIC DNA]</scope>
    <source>
        <strain evidence="3 4">N19</strain>
    </source>
</reference>
<dbReference type="PANTHER" id="PTHR36307:SF1">
    <property type="entry name" value="FLAGELLA BASAL BODY P-RING FORMATION PROTEIN FLGA"/>
    <property type="match status" value="1"/>
</dbReference>
<keyword evidence="3" id="KW-0282">Flagellum</keyword>
<keyword evidence="3" id="KW-0969">Cilium</keyword>
<keyword evidence="3" id="KW-0966">Cell projection</keyword>
<dbReference type="EMBL" id="MKIM01000024">
    <property type="protein sequence ID" value="OLP45824.1"/>
    <property type="molecule type" value="Genomic_DNA"/>
</dbReference>
<dbReference type="Gene3D" id="2.30.30.760">
    <property type="match status" value="1"/>
</dbReference>
<keyword evidence="1" id="KW-0574">Periplasm</keyword>
<keyword evidence="1" id="KW-1005">Bacterial flagellum biogenesis</keyword>
<keyword evidence="4" id="KW-1185">Reference proteome</keyword>
<evidence type="ECO:0000256" key="1">
    <source>
        <dbReference type="RuleBase" id="RU362063"/>
    </source>
</evidence>
<dbReference type="RefSeq" id="WP_075638829.1">
    <property type="nucleotide sequence ID" value="NZ_MKIM01000024.1"/>
</dbReference>
<evidence type="ECO:0000313" key="4">
    <source>
        <dbReference type="Proteomes" id="UP000186894"/>
    </source>
</evidence>
<organism evidence="3 4">
    <name type="scientific">Rhizobium oryziradicis</name>
    <dbReference type="NCBI Taxonomy" id="1867956"/>
    <lineage>
        <taxon>Bacteria</taxon>
        <taxon>Pseudomonadati</taxon>
        <taxon>Pseudomonadota</taxon>
        <taxon>Alphaproteobacteria</taxon>
        <taxon>Hyphomicrobiales</taxon>
        <taxon>Rhizobiaceae</taxon>
        <taxon>Rhizobium/Agrobacterium group</taxon>
        <taxon>Rhizobium</taxon>
    </lineage>
</organism>
<feature type="chain" id="PRO_5011822571" description="Flagella basal body P-ring formation protein FlgA" evidence="1">
    <location>
        <begin position="33"/>
        <end position="161"/>
    </location>
</feature>
<dbReference type="Pfam" id="PF13144">
    <property type="entry name" value="ChapFlgA"/>
    <property type="match status" value="1"/>
</dbReference>
<dbReference type="CDD" id="cd11614">
    <property type="entry name" value="SAF_CpaB_FlgA_like"/>
    <property type="match status" value="1"/>
</dbReference>
<comment type="subcellular location">
    <subcellularLocation>
        <location evidence="1">Periplasm</location>
    </subcellularLocation>
</comment>
<keyword evidence="1" id="KW-0732">Signal</keyword>
<comment type="function">
    <text evidence="1">Involved in the assembly process of the P-ring formation. It may associate with FlgF on the rod constituting a structure essential for the P-ring assembly or may act as a modulator protein for the P-ring assembly.</text>
</comment>
<feature type="domain" description="Flagella basal body P-ring formation protein FlgA SAF" evidence="2">
    <location>
        <begin position="37"/>
        <end position="158"/>
    </location>
</feature>
<dbReference type="GO" id="GO:0042597">
    <property type="term" value="C:periplasmic space"/>
    <property type="evidence" value="ECO:0007669"/>
    <property type="project" value="UniProtKB-SubCell"/>
</dbReference>
<proteinExistence type="inferred from homology"/>
<dbReference type="GO" id="GO:0044780">
    <property type="term" value="P:bacterial-type flagellum assembly"/>
    <property type="evidence" value="ECO:0007669"/>
    <property type="project" value="InterPro"/>
</dbReference>
<dbReference type="InterPro" id="IPR039246">
    <property type="entry name" value="Flagellar_FlgA"/>
</dbReference>
<dbReference type="STRING" id="1867956.BJF95_11985"/>
<evidence type="ECO:0000259" key="2">
    <source>
        <dbReference type="Pfam" id="PF13144"/>
    </source>
</evidence>
<dbReference type="AlphaFoldDB" id="A0A1Q8ZUT5"/>
<comment type="similarity">
    <text evidence="1">Belongs to the FlgA family.</text>
</comment>
<sequence>MMFRRIKRMFNLTGTALVAVVMAIVTTVPVLAADRYAVVPTDIIYPGEAIAEGKLQLVKVTNPNLGGGYAETLSEVTGMLSTRTLLPGRTIPVTSLKKPYAVTRGSKLRLVVSIGNLTISAGGSPMDDANIGDVIRVRNLDSGQIVNGTVMADGTVQVMAK</sequence>
<feature type="signal peptide" evidence="1">
    <location>
        <begin position="1"/>
        <end position="32"/>
    </location>
</feature>